<dbReference type="GO" id="GO:0006364">
    <property type="term" value="P:rRNA processing"/>
    <property type="evidence" value="ECO:0007669"/>
    <property type="project" value="InterPro"/>
</dbReference>
<dbReference type="Pfam" id="PF00639">
    <property type="entry name" value="Rotamase"/>
    <property type="match status" value="1"/>
</dbReference>
<feature type="compositionally biased region" description="Basic and acidic residues" evidence="7">
    <location>
        <begin position="1"/>
        <end position="18"/>
    </location>
</feature>
<evidence type="ECO:0000256" key="2">
    <source>
        <dbReference type="ARBA" id="ARBA00010242"/>
    </source>
</evidence>
<keyword evidence="4 5" id="KW-0413">Isomerase</keyword>
<evidence type="ECO:0000313" key="9">
    <source>
        <dbReference type="EMBL" id="ORY69780.1"/>
    </source>
</evidence>
<dbReference type="Gene3D" id="3.10.50.40">
    <property type="match status" value="1"/>
</dbReference>
<reference evidence="9 10" key="1">
    <citation type="submission" date="2016-07" db="EMBL/GenBank/DDBJ databases">
        <title>Pervasive Adenine N6-methylation of Active Genes in Fungi.</title>
        <authorList>
            <consortium name="DOE Joint Genome Institute"/>
            <person name="Mondo S.J."/>
            <person name="Dannebaum R.O."/>
            <person name="Kuo R.C."/>
            <person name="Labutti K."/>
            <person name="Haridas S."/>
            <person name="Kuo A."/>
            <person name="Salamov A."/>
            <person name="Ahrendt S.R."/>
            <person name="Lipzen A."/>
            <person name="Sullivan W."/>
            <person name="Andreopoulos W.B."/>
            <person name="Clum A."/>
            <person name="Lindquist E."/>
            <person name="Daum C."/>
            <person name="Ramamoorthy G.K."/>
            <person name="Gryganskyi A."/>
            <person name="Culley D."/>
            <person name="Magnuson J.K."/>
            <person name="James T.Y."/>
            <person name="O'Malley M.A."/>
            <person name="Stajich J.E."/>
            <person name="Spatafora J.W."/>
            <person name="Visel A."/>
            <person name="Grigoriev I.V."/>
        </authorList>
    </citation>
    <scope>NUCLEOTIDE SEQUENCE [LARGE SCALE GENOMIC DNA]</scope>
    <source>
        <strain evidence="9 10">CBS 129021</strain>
    </source>
</reference>
<evidence type="ECO:0000259" key="8">
    <source>
        <dbReference type="PROSITE" id="PS50198"/>
    </source>
</evidence>
<keyword evidence="10" id="KW-1185">Reference proteome</keyword>
<evidence type="ECO:0000256" key="3">
    <source>
        <dbReference type="ARBA" id="ARBA00023110"/>
    </source>
</evidence>
<proteinExistence type="inferred from homology"/>
<dbReference type="GeneID" id="63773666"/>
<dbReference type="Proteomes" id="UP000193689">
    <property type="component" value="Unassembled WGS sequence"/>
</dbReference>
<accession>A0A1Y2EDY9</accession>
<dbReference type="PANTHER" id="PTHR45995">
    <property type="match status" value="1"/>
</dbReference>
<dbReference type="STRING" id="1141098.A0A1Y2EDY9"/>
<dbReference type="SUPFAM" id="SSF54534">
    <property type="entry name" value="FKBP-like"/>
    <property type="match status" value="1"/>
</dbReference>
<comment type="similarity">
    <text evidence="2">Belongs to the PpiC/parvulin rotamase family. PIN4 subfamily.</text>
</comment>
<dbReference type="AlphaFoldDB" id="A0A1Y2EDY9"/>
<protein>
    <recommendedName>
        <fullName evidence="6">Peptidyl-prolyl cis-trans isomerase</fullName>
        <ecNumber evidence="6">5.2.1.8</ecNumber>
    </recommendedName>
</protein>
<sequence length="149" mass="15986">MAGKKKAETKSKDNKDAGGKGGKGKSQGISEQKSANPKVRGAQSIVVRHILCEKHSKKEEALAKLRAGVDFKTVVAEFSTEKIRTGKTKIALLIAGGALGLKSKGTLEPEFEKVAFELPAFNGYTTANYPYGEAKTQHGYHIIAVDARK</sequence>
<organism evidence="9 10">
    <name type="scientific">Pseudomassariella vexata</name>
    <dbReference type="NCBI Taxonomy" id="1141098"/>
    <lineage>
        <taxon>Eukaryota</taxon>
        <taxon>Fungi</taxon>
        <taxon>Dikarya</taxon>
        <taxon>Ascomycota</taxon>
        <taxon>Pezizomycotina</taxon>
        <taxon>Sordariomycetes</taxon>
        <taxon>Xylariomycetidae</taxon>
        <taxon>Amphisphaeriales</taxon>
        <taxon>Pseudomassariaceae</taxon>
        <taxon>Pseudomassariella</taxon>
    </lineage>
</organism>
<evidence type="ECO:0000256" key="6">
    <source>
        <dbReference type="RuleBase" id="RU363014"/>
    </source>
</evidence>
<dbReference type="InParanoid" id="A0A1Y2EDY9"/>
<dbReference type="GO" id="GO:0003755">
    <property type="term" value="F:peptidyl-prolyl cis-trans isomerase activity"/>
    <property type="evidence" value="ECO:0007669"/>
    <property type="project" value="UniProtKB-UniRule"/>
</dbReference>
<dbReference type="EMBL" id="MCFJ01000002">
    <property type="protein sequence ID" value="ORY69780.1"/>
    <property type="molecule type" value="Genomic_DNA"/>
</dbReference>
<dbReference type="OrthoDB" id="1911748at2759"/>
<gene>
    <name evidence="9" type="ORF">BCR38DRAFT_384134</name>
</gene>
<evidence type="ECO:0000256" key="5">
    <source>
        <dbReference type="PROSITE-ProRule" id="PRU00278"/>
    </source>
</evidence>
<dbReference type="GO" id="GO:0003677">
    <property type="term" value="F:DNA binding"/>
    <property type="evidence" value="ECO:0007669"/>
    <property type="project" value="InterPro"/>
</dbReference>
<dbReference type="InterPro" id="IPR000297">
    <property type="entry name" value="PPIase_PpiC"/>
</dbReference>
<dbReference type="PROSITE" id="PS50198">
    <property type="entry name" value="PPIC_PPIASE_2"/>
    <property type="match status" value="1"/>
</dbReference>
<dbReference type="RefSeq" id="XP_040719730.1">
    <property type="nucleotide sequence ID" value="XM_040857454.1"/>
</dbReference>
<feature type="domain" description="PpiC" evidence="8">
    <location>
        <begin position="42"/>
        <end position="147"/>
    </location>
</feature>
<evidence type="ECO:0000313" key="10">
    <source>
        <dbReference type="Proteomes" id="UP000193689"/>
    </source>
</evidence>
<evidence type="ECO:0000256" key="4">
    <source>
        <dbReference type="ARBA" id="ARBA00023235"/>
    </source>
</evidence>
<feature type="region of interest" description="Disordered" evidence="7">
    <location>
        <begin position="1"/>
        <end position="41"/>
    </location>
</feature>
<comment type="caution">
    <text evidence="9">The sequence shown here is derived from an EMBL/GenBank/DDBJ whole genome shotgun (WGS) entry which is preliminary data.</text>
</comment>
<evidence type="ECO:0000256" key="1">
    <source>
        <dbReference type="ARBA" id="ARBA00000971"/>
    </source>
</evidence>
<keyword evidence="3 5" id="KW-0697">Rotamase</keyword>
<dbReference type="InterPro" id="IPR043323">
    <property type="entry name" value="PIN4"/>
</dbReference>
<dbReference type="InterPro" id="IPR046357">
    <property type="entry name" value="PPIase_dom_sf"/>
</dbReference>
<evidence type="ECO:0000256" key="7">
    <source>
        <dbReference type="SAM" id="MobiDB-lite"/>
    </source>
</evidence>
<name>A0A1Y2EDY9_9PEZI</name>
<comment type="catalytic activity">
    <reaction evidence="1 6">
        <text>[protein]-peptidylproline (omega=180) = [protein]-peptidylproline (omega=0)</text>
        <dbReference type="Rhea" id="RHEA:16237"/>
        <dbReference type="Rhea" id="RHEA-COMP:10747"/>
        <dbReference type="Rhea" id="RHEA-COMP:10748"/>
        <dbReference type="ChEBI" id="CHEBI:83833"/>
        <dbReference type="ChEBI" id="CHEBI:83834"/>
        <dbReference type="EC" id="5.2.1.8"/>
    </reaction>
</comment>
<dbReference type="EC" id="5.2.1.8" evidence="6"/>